<organism evidence="2 3">
    <name type="scientific">Gigaspora rosea</name>
    <dbReference type="NCBI Taxonomy" id="44941"/>
    <lineage>
        <taxon>Eukaryota</taxon>
        <taxon>Fungi</taxon>
        <taxon>Fungi incertae sedis</taxon>
        <taxon>Mucoromycota</taxon>
        <taxon>Glomeromycotina</taxon>
        <taxon>Glomeromycetes</taxon>
        <taxon>Diversisporales</taxon>
        <taxon>Gigasporaceae</taxon>
        <taxon>Gigaspora</taxon>
    </lineage>
</organism>
<dbReference type="AlphaFoldDB" id="A0A397U6M6"/>
<keyword evidence="1" id="KW-0812">Transmembrane</keyword>
<comment type="caution">
    <text evidence="2">The sequence shown here is derived from an EMBL/GenBank/DDBJ whole genome shotgun (WGS) entry which is preliminary data.</text>
</comment>
<evidence type="ECO:0000256" key="1">
    <source>
        <dbReference type="SAM" id="Phobius"/>
    </source>
</evidence>
<evidence type="ECO:0000313" key="2">
    <source>
        <dbReference type="EMBL" id="RIB05905.1"/>
    </source>
</evidence>
<sequence>MVSGVHARLIYITHEPARSYALINHTNMRVRFFFFFFHNTLHPVLYTHITTVAVLLSYVLHKFQNDLQDRLQSLYTIFVLEGLEILLCLIRNK</sequence>
<feature type="transmembrane region" description="Helical" evidence="1">
    <location>
        <begin position="32"/>
        <end position="60"/>
    </location>
</feature>
<keyword evidence="1" id="KW-0472">Membrane</keyword>
<name>A0A397U6M6_9GLOM</name>
<dbReference type="Proteomes" id="UP000266673">
    <property type="component" value="Unassembled WGS sequence"/>
</dbReference>
<protein>
    <submittedName>
        <fullName evidence="2">Uncharacterized protein</fullName>
    </submittedName>
</protein>
<keyword evidence="1" id="KW-1133">Transmembrane helix</keyword>
<feature type="transmembrane region" description="Helical" evidence="1">
    <location>
        <begin position="72"/>
        <end position="90"/>
    </location>
</feature>
<keyword evidence="3" id="KW-1185">Reference proteome</keyword>
<reference evidence="2 3" key="1">
    <citation type="submission" date="2018-06" db="EMBL/GenBank/DDBJ databases">
        <title>Comparative genomics reveals the genomic features of Rhizophagus irregularis, R. cerebriforme, R. diaphanum and Gigaspora rosea, and their symbiotic lifestyle signature.</title>
        <authorList>
            <person name="Morin E."/>
            <person name="San Clemente H."/>
            <person name="Chen E.C.H."/>
            <person name="De La Providencia I."/>
            <person name="Hainaut M."/>
            <person name="Kuo A."/>
            <person name="Kohler A."/>
            <person name="Murat C."/>
            <person name="Tang N."/>
            <person name="Roy S."/>
            <person name="Loubradou J."/>
            <person name="Henrissat B."/>
            <person name="Grigoriev I.V."/>
            <person name="Corradi N."/>
            <person name="Roux C."/>
            <person name="Martin F.M."/>
        </authorList>
    </citation>
    <scope>NUCLEOTIDE SEQUENCE [LARGE SCALE GENOMIC DNA]</scope>
    <source>
        <strain evidence="2 3">DAOM 194757</strain>
    </source>
</reference>
<proteinExistence type="predicted"/>
<evidence type="ECO:0000313" key="3">
    <source>
        <dbReference type="Proteomes" id="UP000266673"/>
    </source>
</evidence>
<accession>A0A397U6M6</accession>
<gene>
    <name evidence="2" type="ORF">C2G38_555539</name>
</gene>
<dbReference type="EMBL" id="QKWP01001899">
    <property type="protein sequence ID" value="RIB05905.1"/>
    <property type="molecule type" value="Genomic_DNA"/>
</dbReference>